<dbReference type="Gene3D" id="3.40.50.11060">
    <property type="entry name" value="GTPase HflX, N-terminal domain"/>
    <property type="match status" value="1"/>
</dbReference>
<reference evidence="10 11" key="1">
    <citation type="submission" date="2016-11" db="EMBL/GenBank/DDBJ databases">
        <authorList>
            <person name="Jaros S."/>
            <person name="Januszkiewicz K."/>
            <person name="Wedrychowicz H."/>
        </authorList>
    </citation>
    <scope>NUCLEOTIDE SEQUENCE [LARGE SCALE GENOMIC DNA]</scope>
    <source>
        <strain evidence="10 11">IBRC-M 10683</strain>
    </source>
</reference>
<dbReference type="InterPro" id="IPR025121">
    <property type="entry name" value="GTPase_HflX_N"/>
</dbReference>
<organism evidence="10 11">
    <name type="scientific">Ornithinibacillus halophilus</name>
    <dbReference type="NCBI Taxonomy" id="930117"/>
    <lineage>
        <taxon>Bacteria</taxon>
        <taxon>Bacillati</taxon>
        <taxon>Bacillota</taxon>
        <taxon>Bacilli</taxon>
        <taxon>Bacillales</taxon>
        <taxon>Bacillaceae</taxon>
        <taxon>Ornithinibacillus</taxon>
    </lineage>
</organism>
<dbReference type="AlphaFoldDB" id="A0A1M5CGQ2"/>
<evidence type="ECO:0000256" key="1">
    <source>
        <dbReference type="ARBA" id="ARBA00022490"/>
    </source>
</evidence>
<dbReference type="InterPro" id="IPR027417">
    <property type="entry name" value="P-loop_NTPase"/>
</dbReference>
<evidence type="ECO:0000313" key="10">
    <source>
        <dbReference type="EMBL" id="SHF53562.1"/>
    </source>
</evidence>
<dbReference type="OrthoDB" id="9812272at2"/>
<dbReference type="HAMAP" id="MF_00900">
    <property type="entry name" value="GTPase_HflX"/>
    <property type="match status" value="1"/>
</dbReference>
<feature type="domain" description="Hflx-type G" evidence="9">
    <location>
        <begin position="196"/>
        <end position="357"/>
    </location>
</feature>
<evidence type="ECO:0000256" key="3">
    <source>
        <dbReference type="ARBA" id="ARBA00022741"/>
    </source>
</evidence>
<dbReference type="GO" id="GO:0043022">
    <property type="term" value="F:ribosome binding"/>
    <property type="evidence" value="ECO:0007669"/>
    <property type="project" value="TreeGrafter"/>
</dbReference>
<dbReference type="GO" id="GO:0003924">
    <property type="term" value="F:GTPase activity"/>
    <property type="evidence" value="ECO:0007669"/>
    <property type="project" value="UniProtKB-UniRule"/>
</dbReference>
<dbReference type="RefSeq" id="WP_072887099.1">
    <property type="nucleotide sequence ID" value="NZ_FQVW01000001.1"/>
</dbReference>
<evidence type="ECO:0000259" key="9">
    <source>
        <dbReference type="PROSITE" id="PS51705"/>
    </source>
</evidence>
<comment type="subunit">
    <text evidence="6">Monomer. Associates with the 50S ribosomal subunit.</text>
</comment>
<gene>
    <name evidence="6" type="primary">hflX</name>
    <name evidence="10" type="ORF">SAMN05216225_1001227</name>
</gene>
<comment type="similarity">
    <text evidence="6">Belongs to the TRAFAC class OBG-HflX-like GTPase superfamily. HflX GTPase family.</text>
</comment>
<dbReference type="SUPFAM" id="SSF52540">
    <property type="entry name" value="P-loop containing nucleoside triphosphate hydrolases"/>
    <property type="match status" value="1"/>
</dbReference>
<protein>
    <recommendedName>
        <fullName evidence="6">GTPase HflX</fullName>
    </recommendedName>
    <alternativeName>
        <fullName evidence="6">GTP-binding protein HflX</fullName>
    </alternativeName>
</protein>
<name>A0A1M5CGQ2_9BACI</name>
<feature type="binding site" evidence="7">
    <location>
        <begin position="227"/>
        <end position="231"/>
    </location>
    <ligand>
        <name>GTP</name>
        <dbReference type="ChEBI" id="CHEBI:37565"/>
    </ligand>
</feature>
<feature type="binding site" evidence="7">
    <location>
        <begin position="202"/>
        <end position="209"/>
    </location>
    <ligand>
        <name>GTP</name>
        <dbReference type="ChEBI" id="CHEBI:37565"/>
    </ligand>
</feature>
<feature type="binding site" evidence="8">
    <location>
        <position position="229"/>
    </location>
    <ligand>
        <name>Mg(2+)</name>
        <dbReference type="ChEBI" id="CHEBI:18420"/>
    </ligand>
</feature>
<dbReference type="NCBIfam" id="TIGR03156">
    <property type="entry name" value="GTP_HflX"/>
    <property type="match status" value="1"/>
</dbReference>
<keyword evidence="4 8" id="KW-0460">Magnesium</keyword>
<dbReference type="PROSITE" id="PS51705">
    <property type="entry name" value="G_HFLX"/>
    <property type="match status" value="1"/>
</dbReference>
<dbReference type="InterPro" id="IPR016496">
    <property type="entry name" value="GTPase_HflX"/>
</dbReference>
<sequence length="417" mass="48170">MAEESVLIIAVKMPNQSDEHFQSSLDELISLTNTAGGSVKKVMTQNRNRIHSAYYIGEGKVEEIKSEVEDLEINLIISNDELSSGQLRNLTNLLDVRVIDRSQLILDIFARRAKTKEGKLQVELAQLEYMLPRLRGQGIELSRLGAGIGTRGPGETKLETDQRHIRRRIYDIKRRLQTVVQQREQYRKRRKTNEAFQIAIVGYTNAGKSTIFNRLTNSTSLEEDKLFATLDPLTRKLQLPSGFQTLITDTVGFLQELPTTLIAAFRSTLEEVKEADFILHVVDGSHPDYEQHHDTVMKLLEELDAHTIPMLHVYNKSDQFTNDLIPLSRPYFYMSALREEDMKQLLIKIEQVMKDEWNTYTVNLGPEQGKVLHQFEIDTIIEKKFFDEENNKYVISGWMRTNHPLEQYMKGIEEQND</sequence>
<evidence type="ECO:0000256" key="6">
    <source>
        <dbReference type="HAMAP-Rule" id="MF_00900"/>
    </source>
</evidence>
<evidence type="ECO:0000313" key="11">
    <source>
        <dbReference type="Proteomes" id="UP000183988"/>
    </source>
</evidence>
<dbReference type="GO" id="GO:0005737">
    <property type="term" value="C:cytoplasm"/>
    <property type="evidence" value="ECO:0007669"/>
    <property type="project" value="UniProtKB-SubCell"/>
</dbReference>
<dbReference type="Pfam" id="PF01926">
    <property type="entry name" value="MMR_HSR1"/>
    <property type="match status" value="1"/>
</dbReference>
<feature type="binding site" evidence="7">
    <location>
        <begin position="249"/>
        <end position="252"/>
    </location>
    <ligand>
        <name>GTP</name>
        <dbReference type="ChEBI" id="CHEBI:37565"/>
    </ligand>
</feature>
<dbReference type="STRING" id="930117.SAMN05216225_1001227"/>
<evidence type="ECO:0000256" key="5">
    <source>
        <dbReference type="ARBA" id="ARBA00023134"/>
    </source>
</evidence>
<dbReference type="EMBL" id="FQVW01000001">
    <property type="protein sequence ID" value="SHF53562.1"/>
    <property type="molecule type" value="Genomic_DNA"/>
</dbReference>
<dbReference type="CDD" id="cd01878">
    <property type="entry name" value="HflX"/>
    <property type="match status" value="1"/>
</dbReference>
<dbReference type="InterPro" id="IPR006073">
    <property type="entry name" value="GTP-bd"/>
</dbReference>
<keyword evidence="2 8" id="KW-0479">Metal-binding</keyword>
<dbReference type="PRINTS" id="PR00326">
    <property type="entry name" value="GTP1OBG"/>
</dbReference>
<keyword evidence="1 6" id="KW-0963">Cytoplasm</keyword>
<dbReference type="Gene3D" id="6.10.250.2860">
    <property type="match status" value="1"/>
</dbReference>
<dbReference type="GO" id="GO:0046872">
    <property type="term" value="F:metal ion binding"/>
    <property type="evidence" value="ECO:0007669"/>
    <property type="project" value="UniProtKB-KW"/>
</dbReference>
<feature type="binding site" evidence="8">
    <location>
        <position position="209"/>
    </location>
    <ligand>
        <name>Mg(2+)</name>
        <dbReference type="ChEBI" id="CHEBI:18420"/>
    </ligand>
</feature>
<accession>A0A1M5CGQ2</accession>
<keyword evidence="3 6" id="KW-0547">Nucleotide-binding</keyword>
<evidence type="ECO:0000256" key="4">
    <source>
        <dbReference type="ARBA" id="ARBA00022842"/>
    </source>
</evidence>
<dbReference type="Gene3D" id="3.40.50.300">
    <property type="entry name" value="P-loop containing nucleotide triphosphate hydrolases"/>
    <property type="match status" value="1"/>
</dbReference>
<dbReference type="PIRSF" id="PIRSF006809">
    <property type="entry name" value="GTP-binding_hflX_prd"/>
    <property type="match status" value="1"/>
</dbReference>
<dbReference type="FunFam" id="3.40.50.11060:FF:000001">
    <property type="entry name" value="GTPase HflX"/>
    <property type="match status" value="1"/>
</dbReference>
<dbReference type="PANTHER" id="PTHR10229:SF0">
    <property type="entry name" value="GTP-BINDING PROTEIN 6-RELATED"/>
    <property type="match status" value="1"/>
</dbReference>
<dbReference type="Proteomes" id="UP000183988">
    <property type="component" value="Unassembled WGS sequence"/>
</dbReference>
<dbReference type="InterPro" id="IPR042108">
    <property type="entry name" value="GTPase_HflX_N_sf"/>
</dbReference>
<evidence type="ECO:0000256" key="7">
    <source>
        <dbReference type="PIRSR" id="PIRSR006809-1"/>
    </source>
</evidence>
<keyword evidence="5 6" id="KW-0342">GTP-binding</keyword>
<dbReference type="PANTHER" id="PTHR10229">
    <property type="entry name" value="GTP-BINDING PROTEIN HFLX"/>
    <property type="match status" value="1"/>
</dbReference>
<comment type="function">
    <text evidence="6">GTPase that associates with the 50S ribosomal subunit and may have a role during protein synthesis or ribosome biogenesis.</text>
</comment>
<feature type="binding site" evidence="7">
    <location>
        <begin position="315"/>
        <end position="318"/>
    </location>
    <ligand>
        <name>GTP</name>
        <dbReference type="ChEBI" id="CHEBI:37565"/>
    </ligand>
</feature>
<evidence type="ECO:0000256" key="2">
    <source>
        <dbReference type="ARBA" id="ARBA00022723"/>
    </source>
</evidence>
<keyword evidence="11" id="KW-1185">Reference proteome</keyword>
<dbReference type="Pfam" id="PF16360">
    <property type="entry name" value="GTP-bdg_M"/>
    <property type="match status" value="1"/>
</dbReference>
<evidence type="ECO:0000256" key="8">
    <source>
        <dbReference type="PIRSR" id="PIRSR006809-2"/>
    </source>
</evidence>
<comment type="cofactor">
    <cofactor evidence="8">
        <name>Mg(2+)</name>
        <dbReference type="ChEBI" id="CHEBI:18420"/>
    </cofactor>
</comment>
<dbReference type="Pfam" id="PF13167">
    <property type="entry name" value="GTP-bdg_N"/>
    <property type="match status" value="1"/>
</dbReference>
<feature type="binding site" evidence="7">
    <location>
        <begin position="335"/>
        <end position="337"/>
    </location>
    <ligand>
        <name>GTP</name>
        <dbReference type="ChEBI" id="CHEBI:37565"/>
    </ligand>
</feature>
<dbReference type="InterPro" id="IPR030394">
    <property type="entry name" value="G_HFLX_dom"/>
</dbReference>
<dbReference type="InterPro" id="IPR032305">
    <property type="entry name" value="GTP-bd_M"/>
</dbReference>
<dbReference type="GO" id="GO:0005525">
    <property type="term" value="F:GTP binding"/>
    <property type="evidence" value="ECO:0007669"/>
    <property type="project" value="UniProtKB-UniRule"/>
</dbReference>
<comment type="subcellular location">
    <subcellularLocation>
        <location evidence="6">Cytoplasm</location>
    </subcellularLocation>
    <text evidence="6">May associate with membranes.</text>
</comment>
<proteinExistence type="inferred from homology"/>